<evidence type="ECO:0000256" key="1">
    <source>
        <dbReference type="ARBA" id="ARBA00022691"/>
    </source>
</evidence>
<evidence type="ECO:0000259" key="3">
    <source>
        <dbReference type="PROSITE" id="PS51668"/>
    </source>
</evidence>
<organism evidence="4 5">
    <name type="scientific">Marinobacter oulmenensis</name>
    <dbReference type="NCBI Taxonomy" id="643747"/>
    <lineage>
        <taxon>Bacteria</taxon>
        <taxon>Pseudomonadati</taxon>
        <taxon>Pseudomonadota</taxon>
        <taxon>Gammaproteobacteria</taxon>
        <taxon>Pseudomonadales</taxon>
        <taxon>Marinobacteraceae</taxon>
        <taxon>Marinobacter</taxon>
    </lineage>
</organism>
<dbReference type="PROSITE" id="PS51668">
    <property type="entry name" value="TSAA_2"/>
    <property type="match status" value="1"/>
</dbReference>
<dbReference type="InterPro" id="IPR023370">
    <property type="entry name" value="TrmO-like_N"/>
</dbReference>
<dbReference type="InterPro" id="IPR036413">
    <property type="entry name" value="YaeB-like_sf"/>
</dbReference>
<dbReference type="PANTHER" id="PTHR12818">
    <property type="entry name" value="TRNA (ADENINE(37)-N6)-METHYLTRANSFERASE"/>
    <property type="match status" value="1"/>
</dbReference>
<evidence type="ECO:0000313" key="5">
    <source>
        <dbReference type="Proteomes" id="UP000591735"/>
    </source>
</evidence>
<reference evidence="4 5" key="1">
    <citation type="submission" date="2020-08" db="EMBL/GenBank/DDBJ databases">
        <title>Genomic Encyclopedia of Type Strains, Phase IV (KMG-IV): sequencing the most valuable type-strain genomes for metagenomic binning, comparative biology and taxonomic classification.</title>
        <authorList>
            <person name="Goeker M."/>
        </authorList>
    </citation>
    <scope>NUCLEOTIDE SEQUENCE [LARGE SCALE GENOMIC DNA]</scope>
    <source>
        <strain evidence="4 5">DSM 22359</strain>
    </source>
</reference>
<dbReference type="Proteomes" id="UP000591735">
    <property type="component" value="Unassembled WGS sequence"/>
</dbReference>
<dbReference type="InterPro" id="IPR040372">
    <property type="entry name" value="YaeB-like"/>
</dbReference>
<dbReference type="GO" id="GO:0032259">
    <property type="term" value="P:methylation"/>
    <property type="evidence" value="ECO:0007669"/>
    <property type="project" value="UniProtKB-KW"/>
</dbReference>
<dbReference type="Pfam" id="PF18389">
    <property type="entry name" value="TrmO_C"/>
    <property type="match status" value="1"/>
</dbReference>
<keyword evidence="5" id="KW-1185">Reference proteome</keyword>
<protein>
    <submittedName>
        <fullName evidence="4">tRNA-Thr(GGU) m(6)t(6)A37 methyltransferase TsaA</fullName>
    </submittedName>
</protein>
<dbReference type="CDD" id="cd09281">
    <property type="entry name" value="UPF0066"/>
    <property type="match status" value="1"/>
</dbReference>
<sequence length="250" mass="28128">MPKHPHKSKPANEALTLQPVAYTDSCFKEKFGVPRQPGLTRYARAELVIAPPYDREDAFRGLDSASHVWLIFQFHEAVRAEWRPVVRPPRLGGNKKLGVFATRSPFRPNSLGMSVVCNEGLVRRDDGRLALKIRDHDLIDGTPILDIKPYLPFADAVPDASLGWADAPPSDPLPVEFCPEATAQLASLPQSHYPDLKALIEDVLCQDPRPSFRRGRDEDRIYGARLYDLNVRFRFMTGPVNKYVQVISVC</sequence>
<dbReference type="Gene3D" id="3.30.2310.10">
    <property type="entry name" value="YaeB-like"/>
    <property type="match status" value="1"/>
</dbReference>
<comment type="similarity">
    <text evidence="2">Belongs to the tRNA methyltransferase O family.</text>
</comment>
<feature type="domain" description="TsaA-like" evidence="3">
    <location>
        <begin position="17"/>
        <end position="159"/>
    </location>
</feature>
<dbReference type="AlphaFoldDB" id="A0A840UNS8"/>
<dbReference type="InterPro" id="IPR036414">
    <property type="entry name" value="YaeB_N_sf"/>
</dbReference>
<comment type="caution">
    <text evidence="4">The sequence shown here is derived from an EMBL/GenBank/DDBJ whole genome shotgun (WGS) entry which is preliminary data.</text>
</comment>
<keyword evidence="4" id="KW-0489">Methyltransferase</keyword>
<evidence type="ECO:0000313" key="4">
    <source>
        <dbReference type="EMBL" id="MBB5322497.1"/>
    </source>
</evidence>
<dbReference type="PANTHER" id="PTHR12818:SF0">
    <property type="entry name" value="TRNA (ADENINE(37)-N6)-METHYLTRANSFERASE"/>
    <property type="match status" value="1"/>
</dbReference>
<proteinExistence type="inferred from homology"/>
<dbReference type="PROSITE" id="PS01318">
    <property type="entry name" value="TSAA_1"/>
    <property type="match status" value="1"/>
</dbReference>
<dbReference type="SUPFAM" id="SSF118196">
    <property type="entry name" value="YaeB-like"/>
    <property type="match status" value="1"/>
</dbReference>
<name>A0A840UNS8_9GAMM</name>
<gene>
    <name evidence="4" type="ORF">HNR38_003004</name>
</gene>
<dbReference type="RefSeq" id="WP_183705751.1">
    <property type="nucleotide sequence ID" value="NZ_JACHFE010000009.1"/>
</dbReference>
<dbReference type="GO" id="GO:0008168">
    <property type="term" value="F:methyltransferase activity"/>
    <property type="evidence" value="ECO:0007669"/>
    <property type="project" value="UniProtKB-KW"/>
</dbReference>
<dbReference type="Pfam" id="PF01980">
    <property type="entry name" value="TrmO_N"/>
    <property type="match status" value="1"/>
</dbReference>
<dbReference type="NCBIfam" id="TIGR00104">
    <property type="entry name" value="tRNA_TsaA"/>
    <property type="match status" value="1"/>
</dbReference>
<dbReference type="InterPro" id="IPR041369">
    <property type="entry name" value="TrmO_C"/>
</dbReference>
<keyword evidence="1" id="KW-0949">S-adenosyl-L-methionine</keyword>
<dbReference type="EMBL" id="JACHFE010000009">
    <property type="protein sequence ID" value="MBB5322497.1"/>
    <property type="molecule type" value="Genomic_DNA"/>
</dbReference>
<evidence type="ECO:0000256" key="2">
    <source>
        <dbReference type="ARBA" id="ARBA00033753"/>
    </source>
</evidence>
<dbReference type="Gene3D" id="2.40.30.70">
    <property type="entry name" value="YaeB-like"/>
    <property type="match status" value="1"/>
</dbReference>
<keyword evidence="4" id="KW-0808">Transferase</keyword>
<dbReference type="InterPro" id="IPR023368">
    <property type="entry name" value="UPF0066_cons_site"/>
</dbReference>
<accession>A0A840UNS8</accession>